<keyword evidence="1" id="KW-0479">Metal-binding</keyword>
<evidence type="ECO:0000256" key="4">
    <source>
        <dbReference type="PROSITE-ProRule" id="PRU00091"/>
    </source>
</evidence>
<dbReference type="Pfam" id="PF01363">
    <property type="entry name" value="FYVE"/>
    <property type="match status" value="2"/>
</dbReference>
<dbReference type="GO" id="GO:0005547">
    <property type="term" value="F:phosphatidylinositol-3,4,5-trisphosphate binding"/>
    <property type="evidence" value="ECO:0007669"/>
    <property type="project" value="TreeGrafter"/>
</dbReference>
<dbReference type="GO" id="GO:0005545">
    <property type="term" value="F:1-phosphatidylinositol binding"/>
    <property type="evidence" value="ECO:0007669"/>
    <property type="project" value="TreeGrafter"/>
</dbReference>
<dbReference type="Gene3D" id="3.30.40.10">
    <property type="entry name" value="Zinc/RING finger domain, C3HC4 (zinc finger)"/>
    <property type="match status" value="2"/>
</dbReference>
<evidence type="ECO:0000259" key="5">
    <source>
        <dbReference type="PROSITE" id="PS50178"/>
    </source>
</evidence>
<dbReference type="InterPro" id="IPR027417">
    <property type="entry name" value="P-loop_NTPase"/>
</dbReference>
<dbReference type="GO" id="GO:0032266">
    <property type="term" value="F:phosphatidylinositol-3-phosphate binding"/>
    <property type="evidence" value="ECO:0007669"/>
    <property type="project" value="TreeGrafter"/>
</dbReference>
<protein>
    <submittedName>
        <fullName evidence="6">CSON007882 protein</fullName>
    </submittedName>
</protein>
<evidence type="ECO:0000256" key="1">
    <source>
        <dbReference type="ARBA" id="ARBA00022723"/>
    </source>
</evidence>
<evidence type="ECO:0000256" key="3">
    <source>
        <dbReference type="ARBA" id="ARBA00022833"/>
    </source>
</evidence>
<organism evidence="6">
    <name type="scientific">Culicoides sonorensis</name>
    <name type="common">Biting midge</name>
    <dbReference type="NCBI Taxonomy" id="179676"/>
    <lineage>
        <taxon>Eukaryota</taxon>
        <taxon>Metazoa</taxon>
        <taxon>Ecdysozoa</taxon>
        <taxon>Arthropoda</taxon>
        <taxon>Hexapoda</taxon>
        <taxon>Insecta</taxon>
        <taxon>Pterygota</taxon>
        <taxon>Neoptera</taxon>
        <taxon>Endopterygota</taxon>
        <taxon>Diptera</taxon>
        <taxon>Nematocera</taxon>
        <taxon>Chironomoidea</taxon>
        <taxon>Ceratopogonidae</taxon>
        <taxon>Ceratopogoninae</taxon>
        <taxon>Culicoides</taxon>
        <taxon>Monoculicoides</taxon>
    </lineage>
</organism>
<gene>
    <name evidence="6" type="primary">CSON007882</name>
</gene>
<dbReference type="Gene3D" id="3.40.50.300">
    <property type="entry name" value="P-loop containing nucleotide triphosphate hydrolases"/>
    <property type="match status" value="1"/>
</dbReference>
<proteinExistence type="predicted"/>
<keyword evidence="3" id="KW-0862">Zinc</keyword>
<feature type="domain" description="FYVE-type" evidence="5">
    <location>
        <begin position="637"/>
        <end position="721"/>
    </location>
</feature>
<dbReference type="SUPFAM" id="SSF52540">
    <property type="entry name" value="P-loop containing nucleoside triphosphate hydrolases"/>
    <property type="match status" value="1"/>
</dbReference>
<dbReference type="PANTHER" id="PTHR46624">
    <property type="entry name" value="AGAP002036-PA"/>
    <property type="match status" value="1"/>
</dbReference>
<accession>A0A336MVU9</accession>
<dbReference type="InterPro" id="IPR011011">
    <property type="entry name" value="Znf_FYVE_PHD"/>
</dbReference>
<reference evidence="6" key="1">
    <citation type="submission" date="2018-07" db="EMBL/GenBank/DDBJ databases">
        <authorList>
            <person name="Quirk P.G."/>
            <person name="Krulwich T.A."/>
        </authorList>
    </citation>
    <scope>NUCLEOTIDE SEQUENCE</scope>
</reference>
<dbReference type="EMBL" id="UFQT01002969">
    <property type="protein sequence ID" value="SSX34376.1"/>
    <property type="molecule type" value="Genomic_DNA"/>
</dbReference>
<dbReference type="SUPFAM" id="SSF57903">
    <property type="entry name" value="FYVE/PHD zinc finger"/>
    <property type="match status" value="2"/>
</dbReference>
<dbReference type="InterPro" id="IPR013083">
    <property type="entry name" value="Znf_RING/FYVE/PHD"/>
</dbReference>
<dbReference type="PROSITE" id="PS50178">
    <property type="entry name" value="ZF_FYVE"/>
    <property type="match status" value="2"/>
</dbReference>
<evidence type="ECO:0000313" key="6">
    <source>
        <dbReference type="EMBL" id="SSX34376.1"/>
    </source>
</evidence>
<dbReference type="SMART" id="SM00064">
    <property type="entry name" value="FYVE"/>
    <property type="match status" value="2"/>
</dbReference>
<dbReference type="InterPro" id="IPR000306">
    <property type="entry name" value="Znf_FYVE"/>
</dbReference>
<sequence>MQKFSDPHSQSPPSTVFLEEIDPNYTNFIIPDDKEPVMEGGNGMTPDLLGELESLNLTNNSLGDEYDDTHHSNSFLLMDGNEKLRISSDVFIQKLSCSPESKIKVVSIFGNTGDGKSHTMNHTFFGSDEVFRTSSEQNSCTMGVWAAYQASLNTLCLDTEGLLGVTPNENQRTRMLLKVLAISDIIIYRTRSERLHSDMFTFLGTASKAFVRHFAAALQSLGLPGPPQALGPAIVIFHETRNTKTLESTLTASAEDILRERFAQMSMDLDAFSSIKYVGVQTNNEKTDYTSLINAIKLEIENTTVRSPRQPGVIFQAIKALNLKFSGEIKDKPVNVFPEQYFTCGVYCESCGERCEKSMGHVTAGEDHRQTKRCRYQHQFENKVLMCKQCYTNGREVIVNVQTITSNDSTWLGIAKYAWSGSLIECPNCGEIYRSRRHWYGNKSPEDAAVRTEIIHVWKGNSYLSKGPNYSAQLVLDGVTFITETVQSVSAQPTKTIKSWVADTVAPKYWRPNSEIKECHCCKINFDQTNLRIHHCRACGEGVCNSCSKHQMPVPSKGWDTPARVCDKCRECMLRQQAPTSMQKPLTNGDGAPGENDVMVRKYGEAVINTLSSVASVLEIPKDFIKDSARPSYWVPDAEAKNCALCQMAFGTAEELEKTSLTQVNGSPSRDLMCSPSKDCKRHHCRACGQAVCNSCSSHRKPVPERGWTIDVRVCDSCHGC</sequence>
<evidence type="ECO:0000256" key="2">
    <source>
        <dbReference type="ARBA" id="ARBA00022771"/>
    </source>
</evidence>
<dbReference type="GO" id="GO:0043325">
    <property type="term" value="F:phosphatidylinositol-3,4-bisphosphate binding"/>
    <property type="evidence" value="ECO:0007669"/>
    <property type="project" value="TreeGrafter"/>
</dbReference>
<keyword evidence="2 4" id="KW-0863">Zinc-finger</keyword>
<name>A0A336MVU9_CULSO</name>
<dbReference type="InterPro" id="IPR017455">
    <property type="entry name" value="Znf_FYVE-rel"/>
</dbReference>
<dbReference type="VEuPathDB" id="VectorBase:CSON007882"/>
<dbReference type="GO" id="GO:0005811">
    <property type="term" value="C:lipid droplet"/>
    <property type="evidence" value="ECO:0007669"/>
    <property type="project" value="TreeGrafter"/>
</dbReference>
<feature type="domain" description="FYVE-type" evidence="5">
    <location>
        <begin position="513"/>
        <end position="574"/>
    </location>
</feature>
<dbReference type="AlphaFoldDB" id="A0A336MVU9"/>
<dbReference type="GO" id="GO:0140042">
    <property type="term" value="P:lipid droplet formation"/>
    <property type="evidence" value="ECO:0007669"/>
    <property type="project" value="TreeGrafter"/>
</dbReference>
<dbReference type="GO" id="GO:0008270">
    <property type="term" value="F:zinc ion binding"/>
    <property type="evidence" value="ECO:0007669"/>
    <property type="project" value="UniProtKB-KW"/>
</dbReference>
<dbReference type="CDD" id="cd15734">
    <property type="entry name" value="FYVE_ZFYV1"/>
    <property type="match status" value="1"/>
</dbReference>
<dbReference type="OMA" id="SYWIPDS"/>
<dbReference type="InterPro" id="IPR042427">
    <property type="entry name" value="ZFYV1"/>
</dbReference>
<dbReference type="PANTHER" id="PTHR46624:SF4">
    <property type="entry name" value="FYVE-TYPE DOMAIN-CONTAINING PROTEIN"/>
    <property type="match status" value="1"/>
</dbReference>